<evidence type="ECO:0000256" key="7">
    <source>
        <dbReference type="ARBA" id="ARBA00023163"/>
    </source>
</evidence>
<name>A0A919XKV5_9BACL</name>
<dbReference type="PROSITE" id="PS50110">
    <property type="entry name" value="RESPONSE_REGULATORY"/>
    <property type="match status" value="1"/>
</dbReference>
<dbReference type="InterPro" id="IPR011006">
    <property type="entry name" value="CheY-like_superfamily"/>
</dbReference>
<evidence type="ECO:0000259" key="9">
    <source>
        <dbReference type="PROSITE" id="PS01124"/>
    </source>
</evidence>
<dbReference type="SMART" id="SM00342">
    <property type="entry name" value="HTH_ARAC"/>
    <property type="match status" value="1"/>
</dbReference>
<evidence type="ECO:0000256" key="4">
    <source>
        <dbReference type="ARBA" id="ARBA00023012"/>
    </source>
</evidence>
<dbReference type="PRINTS" id="PR00032">
    <property type="entry name" value="HTHARAC"/>
</dbReference>
<dbReference type="InterPro" id="IPR051552">
    <property type="entry name" value="HptR"/>
</dbReference>
<dbReference type="Gene3D" id="3.40.50.2300">
    <property type="match status" value="1"/>
</dbReference>
<dbReference type="GO" id="GO:0000160">
    <property type="term" value="P:phosphorelay signal transduction system"/>
    <property type="evidence" value="ECO:0007669"/>
    <property type="project" value="UniProtKB-KW"/>
</dbReference>
<keyword evidence="3 8" id="KW-0597">Phosphoprotein</keyword>
<accession>A0A919XKV5</accession>
<keyword evidence="2" id="KW-0963">Cytoplasm</keyword>
<evidence type="ECO:0000313" key="11">
    <source>
        <dbReference type="EMBL" id="GIO32685.1"/>
    </source>
</evidence>
<organism evidence="11 12">
    <name type="scientific">Paenibacillus albilobatus</name>
    <dbReference type="NCBI Taxonomy" id="2716884"/>
    <lineage>
        <taxon>Bacteria</taxon>
        <taxon>Bacillati</taxon>
        <taxon>Bacillota</taxon>
        <taxon>Bacilli</taxon>
        <taxon>Bacillales</taxon>
        <taxon>Paenibacillaceae</taxon>
        <taxon>Paenibacillus</taxon>
    </lineage>
</organism>
<dbReference type="InterPro" id="IPR020449">
    <property type="entry name" value="Tscrpt_reg_AraC-type_HTH"/>
</dbReference>
<feature type="domain" description="Response regulatory" evidence="10">
    <location>
        <begin position="3"/>
        <end position="120"/>
    </location>
</feature>
<dbReference type="InterPro" id="IPR018062">
    <property type="entry name" value="HTH_AraC-typ_CS"/>
</dbReference>
<evidence type="ECO:0000256" key="3">
    <source>
        <dbReference type="ARBA" id="ARBA00022553"/>
    </source>
</evidence>
<evidence type="ECO:0000256" key="2">
    <source>
        <dbReference type="ARBA" id="ARBA00022490"/>
    </source>
</evidence>
<dbReference type="CDD" id="cd17536">
    <property type="entry name" value="REC_YesN-like"/>
    <property type="match status" value="1"/>
</dbReference>
<dbReference type="RefSeq" id="WP_160039642.1">
    <property type="nucleotide sequence ID" value="NZ_BORQ01000004.1"/>
</dbReference>
<evidence type="ECO:0000256" key="8">
    <source>
        <dbReference type="PROSITE-ProRule" id="PRU00169"/>
    </source>
</evidence>
<dbReference type="EMBL" id="BORQ01000004">
    <property type="protein sequence ID" value="GIO32685.1"/>
    <property type="molecule type" value="Genomic_DNA"/>
</dbReference>
<dbReference type="PROSITE" id="PS01124">
    <property type="entry name" value="HTH_ARAC_FAMILY_2"/>
    <property type="match status" value="1"/>
</dbReference>
<sequence>MYKLLIVDDEPQILEGMKRSLDWASYGFQRIETSETGEGALSKAVELLPDIAIFDVCIGTERGYEIIGKLKEMRLPTQYIIMSGYSEFEYAREAIRCGVKDYLLKPVERSKLQQVIEKIIVEDLHGTLGGAGGEDPNTDPILGIPYDQLSKLTNRILMMVKAEYAQNITLKSVAERFRMNSTYLGQLFLKEAQMKFSEYLMAYRMLHARELILTTSEKISSIALSVGYPNLNYFYTHFQSYFGKSPSEMRKKSQV</sequence>
<gene>
    <name evidence="11" type="ORF">J2TS6_38260</name>
</gene>
<evidence type="ECO:0000256" key="6">
    <source>
        <dbReference type="ARBA" id="ARBA00023125"/>
    </source>
</evidence>
<evidence type="ECO:0000313" key="12">
    <source>
        <dbReference type="Proteomes" id="UP000679779"/>
    </source>
</evidence>
<dbReference type="SUPFAM" id="SSF46689">
    <property type="entry name" value="Homeodomain-like"/>
    <property type="match status" value="1"/>
</dbReference>
<dbReference type="SMART" id="SM00448">
    <property type="entry name" value="REC"/>
    <property type="match status" value="1"/>
</dbReference>
<keyword evidence="7" id="KW-0804">Transcription</keyword>
<keyword evidence="5" id="KW-0805">Transcription regulation</keyword>
<dbReference type="GO" id="GO:0005737">
    <property type="term" value="C:cytoplasm"/>
    <property type="evidence" value="ECO:0007669"/>
    <property type="project" value="UniProtKB-SubCell"/>
</dbReference>
<dbReference type="GO" id="GO:0043565">
    <property type="term" value="F:sequence-specific DNA binding"/>
    <property type="evidence" value="ECO:0007669"/>
    <property type="project" value="InterPro"/>
</dbReference>
<proteinExistence type="predicted"/>
<dbReference type="AlphaFoldDB" id="A0A919XKV5"/>
<dbReference type="Proteomes" id="UP000679779">
    <property type="component" value="Unassembled WGS sequence"/>
</dbReference>
<keyword evidence="6 11" id="KW-0238">DNA-binding</keyword>
<dbReference type="Pfam" id="PF12833">
    <property type="entry name" value="HTH_18"/>
    <property type="match status" value="1"/>
</dbReference>
<keyword evidence="4" id="KW-0902">Two-component regulatory system</keyword>
<evidence type="ECO:0000256" key="1">
    <source>
        <dbReference type="ARBA" id="ARBA00004496"/>
    </source>
</evidence>
<feature type="modified residue" description="4-aspartylphosphate" evidence="8">
    <location>
        <position position="55"/>
    </location>
</feature>
<evidence type="ECO:0000256" key="5">
    <source>
        <dbReference type="ARBA" id="ARBA00023015"/>
    </source>
</evidence>
<dbReference type="GO" id="GO:0003700">
    <property type="term" value="F:DNA-binding transcription factor activity"/>
    <property type="evidence" value="ECO:0007669"/>
    <property type="project" value="InterPro"/>
</dbReference>
<keyword evidence="12" id="KW-1185">Reference proteome</keyword>
<evidence type="ECO:0000259" key="10">
    <source>
        <dbReference type="PROSITE" id="PS50110"/>
    </source>
</evidence>
<feature type="domain" description="HTH araC/xylS-type" evidence="9">
    <location>
        <begin position="154"/>
        <end position="252"/>
    </location>
</feature>
<comment type="subcellular location">
    <subcellularLocation>
        <location evidence="1">Cytoplasm</location>
    </subcellularLocation>
</comment>
<dbReference type="PROSITE" id="PS00041">
    <property type="entry name" value="HTH_ARAC_FAMILY_1"/>
    <property type="match status" value="1"/>
</dbReference>
<dbReference type="SUPFAM" id="SSF52172">
    <property type="entry name" value="CheY-like"/>
    <property type="match status" value="1"/>
</dbReference>
<dbReference type="PANTHER" id="PTHR42713">
    <property type="entry name" value="HISTIDINE KINASE-RELATED"/>
    <property type="match status" value="1"/>
</dbReference>
<dbReference type="Pfam" id="PF00072">
    <property type="entry name" value="Response_reg"/>
    <property type="match status" value="1"/>
</dbReference>
<dbReference type="InterPro" id="IPR018060">
    <property type="entry name" value="HTH_AraC"/>
</dbReference>
<dbReference type="Gene3D" id="1.10.10.60">
    <property type="entry name" value="Homeodomain-like"/>
    <property type="match status" value="2"/>
</dbReference>
<comment type="caution">
    <text evidence="11">The sequence shown here is derived from an EMBL/GenBank/DDBJ whole genome shotgun (WGS) entry which is preliminary data.</text>
</comment>
<dbReference type="PANTHER" id="PTHR42713:SF3">
    <property type="entry name" value="TRANSCRIPTIONAL REGULATORY PROTEIN HPTR"/>
    <property type="match status" value="1"/>
</dbReference>
<dbReference type="InterPro" id="IPR009057">
    <property type="entry name" value="Homeodomain-like_sf"/>
</dbReference>
<reference evidence="11" key="1">
    <citation type="submission" date="2021-03" db="EMBL/GenBank/DDBJ databases">
        <title>Antimicrobial resistance genes in bacteria isolated from Japanese honey, and their potential for conferring macrolide and lincosamide resistance in the American foulbrood pathogen Paenibacillus larvae.</title>
        <authorList>
            <person name="Okamoto M."/>
            <person name="Kumagai M."/>
            <person name="Kanamori H."/>
            <person name="Takamatsu D."/>
        </authorList>
    </citation>
    <scope>NUCLEOTIDE SEQUENCE</scope>
    <source>
        <strain evidence="11">J2TS6</strain>
    </source>
</reference>
<protein>
    <submittedName>
        <fullName evidence="11">DNA-binding response regulator</fullName>
    </submittedName>
</protein>
<dbReference type="InterPro" id="IPR001789">
    <property type="entry name" value="Sig_transdc_resp-reg_receiver"/>
</dbReference>